<organism evidence="2 3">
    <name type="scientific">Trichocladium antarcticum</name>
    <dbReference type="NCBI Taxonomy" id="1450529"/>
    <lineage>
        <taxon>Eukaryota</taxon>
        <taxon>Fungi</taxon>
        <taxon>Dikarya</taxon>
        <taxon>Ascomycota</taxon>
        <taxon>Pezizomycotina</taxon>
        <taxon>Sordariomycetes</taxon>
        <taxon>Sordariomycetidae</taxon>
        <taxon>Sordariales</taxon>
        <taxon>Chaetomiaceae</taxon>
        <taxon>Trichocladium</taxon>
    </lineage>
</organism>
<reference evidence="2" key="1">
    <citation type="journal article" date="2023" name="Mol. Phylogenet. Evol.">
        <title>Genome-scale phylogeny and comparative genomics of the fungal order Sordariales.</title>
        <authorList>
            <person name="Hensen N."/>
            <person name="Bonometti L."/>
            <person name="Westerberg I."/>
            <person name="Brannstrom I.O."/>
            <person name="Guillou S."/>
            <person name="Cros-Aarteil S."/>
            <person name="Calhoun S."/>
            <person name="Haridas S."/>
            <person name="Kuo A."/>
            <person name="Mondo S."/>
            <person name="Pangilinan J."/>
            <person name="Riley R."/>
            <person name="LaButti K."/>
            <person name="Andreopoulos B."/>
            <person name="Lipzen A."/>
            <person name="Chen C."/>
            <person name="Yan M."/>
            <person name="Daum C."/>
            <person name="Ng V."/>
            <person name="Clum A."/>
            <person name="Steindorff A."/>
            <person name="Ohm R.A."/>
            <person name="Martin F."/>
            <person name="Silar P."/>
            <person name="Natvig D.O."/>
            <person name="Lalanne C."/>
            <person name="Gautier V."/>
            <person name="Ament-Velasquez S.L."/>
            <person name="Kruys A."/>
            <person name="Hutchinson M.I."/>
            <person name="Powell A.J."/>
            <person name="Barry K."/>
            <person name="Miller A.N."/>
            <person name="Grigoriev I.V."/>
            <person name="Debuchy R."/>
            <person name="Gladieux P."/>
            <person name="Hiltunen Thoren M."/>
            <person name="Johannesson H."/>
        </authorList>
    </citation>
    <scope>NUCLEOTIDE SEQUENCE</scope>
    <source>
        <strain evidence="2">CBS 123565</strain>
    </source>
</reference>
<sequence>MPAKKKPEPDDREHREHAKGSSLGRSQSQPQSQPKKPAESKTAPPKQPPQEPVLLLCRNKHWPYISSFHGPWLKLAPEVLATIADVNYSTPRPHPINPAIFSDLIKIRRLVDEATDLAVRAASDVTSIGQRSLPFGVSHHAAALGLGDGLRPPPQARLSPERRHRMRVQATQKLVTAYRLDEIACSVAVMQSASSLEEVAALVLQRNPHDADAKYVQFLHEKIPSRELADYTSLEPLDKIVAATPGEPEPLKTRALIRAVKGDHQGAVDDLTHGLRLHRLYRPAHARPGPPSQESGGQLQQQGSSRRQDDIISKPDDQPSSLEMQLLIQRAAVYLGIACGHIAAAIPHPAPTPRGSVAGSAASESLAVNGDLNGTAEGEMVAAQLPEPELSPAEIEARQKVVEATKLVRHNAKRALRDYTAFLSHFEYSPNLPIEAAEDFTRKVNLAVYGGRTARFQNYLPAARSPVVGVEDGADVPHRVFALSELFTSSPPAGLPPYPNTELASIRPEQALSPGVMQMTTESVTCHPVLVDALHALLLCHCLIQTSPKELLRHAYMVARLARRVDGHPVLESSRCPARVDWIEVLRMGGNWIQLDSSWDDLCVPPPVLASQSRGGDSATTSPFPPTALARLEPGTAAAAAEKRRKLRIQRQIICDTLGDERITDDASLRQAIRARQLRAKNDKLLGDAVAHTFREFEPPTPTPPATTTDEAGPIPTNNSTPSPAVPAAATTETAPSPTSTSASASLTTNGNSTNNTPTTALPTGPTGPSSPDDTKDGGAEAAAAAAGGWSFSTERATAIARWVLEAPPPSSSSAAASGTGTGAANGGNGGNLAGRRRKKKKNTAVVVEEKKKADGSAASSVSASAGSVSLGD</sequence>
<protein>
    <recommendedName>
        <fullName evidence="4">Histidine kinase group protein</fullName>
    </recommendedName>
</protein>
<dbReference type="PANTHER" id="PTHR48125">
    <property type="entry name" value="LP07818P1"/>
    <property type="match status" value="1"/>
</dbReference>
<dbReference type="AlphaFoldDB" id="A0AAN6UCW2"/>
<name>A0AAN6UCW2_9PEZI</name>
<feature type="region of interest" description="Disordered" evidence="1">
    <location>
        <begin position="808"/>
        <end position="873"/>
    </location>
</feature>
<dbReference type="EMBL" id="MU853433">
    <property type="protein sequence ID" value="KAK4130678.1"/>
    <property type="molecule type" value="Genomic_DNA"/>
</dbReference>
<feature type="compositionally biased region" description="Low complexity" evidence="1">
    <location>
        <begin position="780"/>
        <end position="789"/>
    </location>
</feature>
<proteinExistence type="predicted"/>
<feature type="compositionally biased region" description="Basic and acidic residues" evidence="1">
    <location>
        <begin position="1"/>
        <end position="19"/>
    </location>
</feature>
<comment type="caution">
    <text evidence="2">The sequence shown here is derived from an EMBL/GenBank/DDBJ whole genome shotgun (WGS) entry which is preliminary data.</text>
</comment>
<dbReference type="Proteomes" id="UP001304895">
    <property type="component" value="Unassembled WGS sequence"/>
</dbReference>
<reference evidence="2" key="2">
    <citation type="submission" date="2023-05" db="EMBL/GenBank/DDBJ databases">
        <authorList>
            <consortium name="Lawrence Berkeley National Laboratory"/>
            <person name="Steindorff A."/>
            <person name="Hensen N."/>
            <person name="Bonometti L."/>
            <person name="Westerberg I."/>
            <person name="Brannstrom I.O."/>
            <person name="Guillou S."/>
            <person name="Cros-Aarteil S."/>
            <person name="Calhoun S."/>
            <person name="Haridas S."/>
            <person name="Kuo A."/>
            <person name="Mondo S."/>
            <person name="Pangilinan J."/>
            <person name="Riley R."/>
            <person name="Labutti K."/>
            <person name="Andreopoulos B."/>
            <person name="Lipzen A."/>
            <person name="Chen C."/>
            <person name="Yanf M."/>
            <person name="Daum C."/>
            <person name="Ng V."/>
            <person name="Clum A."/>
            <person name="Ohm R."/>
            <person name="Martin F."/>
            <person name="Silar P."/>
            <person name="Natvig D."/>
            <person name="Lalanne C."/>
            <person name="Gautier V."/>
            <person name="Ament-Velasquez S.L."/>
            <person name="Kruys A."/>
            <person name="Hutchinson M.I."/>
            <person name="Powell A.J."/>
            <person name="Barry K."/>
            <person name="Miller A.N."/>
            <person name="Grigoriev I.V."/>
            <person name="Debuchy R."/>
            <person name="Gladieux P."/>
            <person name="Thoren M.H."/>
            <person name="Johannesson H."/>
        </authorList>
    </citation>
    <scope>NUCLEOTIDE SEQUENCE</scope>
    <source>
        <strain evidence="2">CBS 123565</strain>
    </source>
</reference>
<feature type="compositionally biased region" description="Low complexity" evidence="1">
    <location>
        <begin position="856"/>
        <end position="873"/>
    </location>
</feature>
<accession>A0AAN6UCW2</accession>
<evidence type="ECO:0000313" key="2">
    <source>
        <dbReference type="EMBL" id="KAK4130678.1"/>
    </source>
</evidence>
<feature type="compositionally biased region" description="Low complexity" evidence="1">
    <location>
        <begin position="718"/>
        <end position="772"/>
    </location>
</feature>
<evidence type="ECO:0008006" key="4">
    <source>
        <dbReference type="Google" id="ProtNLM"/>
    </source>
</evidence>
<gene>
    <name evidence="2" type="ORF">BT67DRAFT_436889</name>
</gene>
<feature type="compositionally biased region" description="Basic and acidic residues" evidence="1">
    <location>
        <begin position="306"/>
        <end position="317"/>
    </location>
</feature>
<feature type="compositionally biased region" description="Low complexity" evidence="1">
    <location>
        <begin position="26"/>
        <end position="35"/>
    </location>
</feature>
<dbReference type="PANTHER" id="PTHR48125:SF12">
    <property type="entry name" value="AT HOOK TRANSCRIPTION FACTOR FAMILY-RELATED"/>
    <property type="match status" value="1"/>
</dbReference>
<feature type="region of interest" description="Disordered" evidence="1">
    <location>
        <begin position="1"/>
        <end position="51"/>
    </location>
</feature>
<keyword evidence="3" id="KW-1185">Reference proteome</keyword>
<feature type="compositionally biased region" description="Low complexity" evidence="1">
    <location>
        <begin position="292"/>
        <end position="305"/>
    </location>
</feature>
<evidence type="ECO:0000256" key="1">
    <source>
        <dbReference type="SAM" id="MobiDB-lite"/>
    </source>
</evidence>
<feature type="region of interest" description="Disordered" evidence="1">
    <location>
        <begin position="694"/>
        <end position="789"/>
    </location>
</feature>
<feature type="region of interest" description="Disordered" evidence="1">
    <location>
        <begin position="283"/>
        <end position="318"/>
    </location>
</feature>
<feature type="compositionally biased region" description="Gly residues" evidence="1">
    <location>
        <begin position="820"/>
        <end position="833"/>
    </location>
</feature>
<evidence type="ECO:0000313" key="3">
    <source>
        <dbReference type="Proteomes" id="UP001304895"/>
    </source>
</evidence>